<dbReference type="AlphaFoldDB" id="T0GNZ5"/>
<evidence type="ECO:0000313" key="2">
    <source>
        <dbReference type="Proteomes" id="UP000015525"/>
    </source>
</evidence>
<sequence length="31" mass="3427">IEGETVRLSGPALMRRWMNSLGLREAGRGRG</sequence>
<organism evidence="1 2">
    <name type="scientific">Sphingobium quisquiliarum P25</name>
    <dbReference type="NCBI Taxonomy" id="1329909"/>
    <lineage>
        <taxon>Bacteria</taxon>
        <taxon>Pseudomonadati</taxon>
        <taxon>Pseudomonadota</taxon>
        <taxon>Alphaproteobacteria</taxon>
        <taxon>Sphingomonadales</taxon>
        <taxon>Sphingomonadaceae</taxon>
        <taxon>Sphingobium</taxon>
    </lineage>
</organism>
<evidence type="ECO:0000313" key="1">
    <source>
        <dbReference type="EMBL" id="EQB01728.1"/>
    </source>
</evidence>
<dbReference type="EMBL" id="ATHO01000151">
    <property type="protein sequence ID" value="EQB01728.1"/>
    <property type="molecule type" value="Genomic_DNA"/>
</dbReference>
<comment type="caution">
    <text evidence="1">The sequence shown here is derived from an EMBL/GenBank/DDBJ whole genome shotgun (WGS) entry which is preliminary data.</text>
</comment>
<reference evidence="1 2" key="1">
    <citation type="journal article" date="2013" name="Genome Announc.">
        <title>Draft Genome Sequence of Sphingobium quisquiliarum Strain P25T, a Novel Hexachlorocyclohexane (HCH)-Degrading Bacterium Isolated from an HCH Dumpsite.</title>
        <authorList>
            <person name="Kumar Singh A."/>
            <person name="Sangwan N."/>
            <person name="Sharma A."/>
            <person name="Gupta V."/>
            <person name="Khurana J.P."/>
            <person name="Lal R."/>
        </authorList>
    </citation>
    <scope>NUCLEOTIDE SEQUENCE [LARGE SCALE GENOMIC DNA]</scope>
    <source>
        <strain evidence="1 2">P25</strain>
    </source>
</reference>
<name>T0GNZ5_9SPHN</name>
<proteinExistence type="predicted"/>
<gene>
    <name evidence="1" type="ORF">L288_17565</name>
</gene>
<keyword evidence="2" id="KW-1185">Reference proteome</keyword>
<accession>T0GNZ5</accession>
<dbReference type="Proteomes" id="UP000015525">
    <property type="component" value="Unassembled WGS sequence"/>
</dbReference>
<protein>
    <submittedName>
        <fullName evidence="1">Uncharacterized protein</fullName>
    </submittedName>
</protein>
<feature type="non-terminal residue" evidence="1">
    <location>
        <position position="1"/>
    </location>
</feature>